<name>A0A7S2SQB8_9STRA</name>
<sequence length="872" mass="94211">MLGRLLVLLAACGLAAGSVSIVERPMVLYSSISPKLRIQTSDPVFGGVLESAVSLKFTPSLKPSAYNISIVSDTVISLALNPGKKWTNPSSADGMTLYLTDLSINGVNQIGEDVAAVATVIPTPVVKKSEDTLLYMGVSPKLVINGSNFRNKGLRLMFDPPLEENRDYIVSVKSPSTMVITRATGAKWREDPGPLKLRRIDTGGGYLRIDPDFGGVTVAEVQADLGAHGVTVQSSPEQKIYQSSSELTIRGDGFNSTSNVLRFNNGLRGKGINYTAIEHTSTLMKLNLDGKSKWRANPTNLPGPLVLLAVDAGAGFVPIGPTEAKKGRTVATVFEDPTVTKNLKVIFQTHSHELYIKGTGFTRGTYNTVVTFDPPLENGEDVSLLVVNRTHLKVSLIQGKQWISTGFQADQLNILKVMSVDTGAGPKSVGGIIVAKVKSDAEDHPSGVSVTRSTQILYQTAAIRKLIIQGSGFTEDTKLTFLPPLVKDEDYTQRFASDTKLILSLKKGKKWRPEGGSLLVRTVKPGADAVVPIGSGGQGLQVAEILQDPEIEESERIMFASHTRQLVVRGTGFSLDGTVLTLSPTKPSAYEVDSLDPTEIILKLLEGEKWAEVEEGKSVHVYVTKVDTGAGEVIMPGDGVVVAKIESDLDDNHCDDSCEWALDGMCDDGSGSGRYWWDDDYGGFYGYDDDYYGYGYYYYGDDEFLAPVCDEGTDCTDCGGPKTSDQLVDCDNSCQWANDGFCDDSRTSGLCDLGTDCHDCGPTSSSNFSTWDDDGWWDDDDNYWDIDDNFAYATRTGGSVTPASGGGGMFITVLEGLVYLIGAIICGGGTYFALKWYKGQETIPYHLAPTAEQELPKHPSTQVPITPDVHYT</sequence>
<accession>A0A7S2SQB8</accession>
<feature type="transmembrane region" description="Helical" evidence="1">
    <location>
        <begin position="809"/>
        <end position="834"/>
    </location>
</feature>
<dbReference type="AlphaFoldDB" id="A0A7S2SQB8"/>
<keyword evidence="1" id="KW-1133">Transmembrane helix</keyword>
<evidence type="ECO:0008006" key="4">
    <source>
        <dbReference type="Google" id="ProtNLM"/>
    </source>
</evidence>
<protein>
    <recommendedName>
        <fullName evidence="4">SbsA Ig-like domain-containing protein</fullName>
    </recommendedName>
</protein>
<feature type="chain" id="PRO_5031371630" description="SbsA Ig-like domain-containing protein" evidence="2">
    <location>
        <begin position="18"/>
        <end position="872"/>
    </location>
</feature>
<keyword evidence="1" id="KW-0472">Membrane</keyword>
<feature type="signal peptide" evidence="2">
    <location>
        <begin position="1"/>
        <end position="17"/>
    </location>
</feature>
<keyword evidence="2" id="KW-0732">Signal</keyword>
<keyword evidence="1" id="KW-0812">Transmembrane</keyword>
<dbReference type="EMBL" id="HBHJ01026838">
    <property type="protein sequence ID" value="CAD9706742.1"/>
    <property type="molecule type" value="Transcribed_RNA"/>
</dbReference>
<evidence type="ECO:0000313" key="3">
    <source>
        <dbReference type="EMBL" id="CAD9706742.1"/>
    </source>
</evidence>
<proteinExistence type="predicted"/>
<gene>
    <name evidence="3" type="ORF">RMAR1173_LOCUS17733</name>
</gene>
<organism evidence="3">
    <name type="scientific">Rhizochromulina marina</name>
    <dbReference type="NCBI Taxonomy" id="1034831"/>
    <lineage>
        <taxon>Eukaryota</taxon>
        <taxon>Sar</taxon>
        <taxon>Stramenopiles</taxon>
        <taxon>Ochrophyta</taxon>
        <taxon>Dictyochophyceae</taxon>
        <taxon>Rhizochromulinales</taxon>
        <taxon>Rhizochromulina</taxon>
    </lineage>
</organism>
<evidence type="ECO:0000256" key="1">
    <source>
        <dbReference type="SAM" id="Phobius"/>
    </source>
</evidence>
<reference evidence="3" key="1">
    <citation type="submission" date="2021-01" db="EMBL/GenBank/DDBJ databases">
        <authorList>
            <person name="Corre E."/>
            <person name="Pelletier E."/>
            <person name="Niang G."/>
            <person name="Scheremetjew M."/>
            <person name="Finn R."/>
            <person name="Kale V."/>
            <person name="Holt S."/>
            <person name="Cochrane G."/>
            <person name="Meng A."/>
            <person name="Brown T."/>
            <person name="Cohen L."/>
        </authorList>
    </citation>
    <scope>NUCLEOTIDE SEQUENCE</scope>
    <source>
        <strain evidence="3">CCMP1243</strain>
    </source>
</reference>
<evidence type="ECO:0000256" key="2">
    <source>
        <dbReference type="SAM" id="SignalP"/>
    </source>
</evidence>